<dbReference type="Proteomes" id="UP001271769">
    <property type="component" value="Unassembled WGS sequence"/>
</dbReference>
<name>A0ABU5E2N8_9PROT</name>
<dbReference type="PANTHER" id="PTHR47151:SF2">
    <property type="entry name" value="AMINO ACID BINDING PROTEIN"/>
    <property type="match status" value="1"/>
</dbReference>
<feature type="domain" description="Leucine-binding protein" evidence="6">
    <location>
        <begin position="55"/>
        <end position="384"/>
    </location>
</feature>
<keyword evidence="4" id="KW-0029">Amino-acid transport</keyword>
<dbReference type="CDD" id="cd06342">
    <property type="entry name" value="PBP1_ABC_LIVBP-like"/>
    <property type="match status" value="1"/>
</dbReference>
<evidence type="ECO:0000313" key="7">
    <source>
        <dbReference type="EMBL" id="MDY0873076.1"/>
    </source>
</evidence>
<proteinExistence type="inferred from homology"/>
<protein>
    <submittedName>
        <fullName evidence="7">Branched-chain amino acid ABC transporter substrate-binding protein</fullName>
    </submittedName>
</protein>
<evidence type="ECO:0000256" key="3">
    <source>
        <dbReference type="ARBA" id="ARBA00022729"/>
    </source>
</evidence>
<dbReference type="Gene3D" id="3.40.50.2300">
    <property type="match status" value="2"/>
</dbReference>
<evidence type="ECO:0000256" key="5">
    <source>
        <dbReference type="SAM" id="SignalP"/>
    </source>
</evidence>
<evidence type="ECO:0000256" key="4">
    <source>
        <dbReference type="ARBA" id="ARBA00022970"/>
    </source>
</evidence>
<evidence type="ECO:0000256" key="1">
    <source>
        <dbReference type="ARBA" id="ARBA00010062"/>
    </source>
</evidence>
<accession>A0ABU5E2N8</accession>
<evidence type="ECO:0000313" key="8">
    <source>
        <dbReference type="Proteomes" id="UP001271769"/>
    </source>
</evidence>
<evidence type="ECO:0000259" key="6">
    <source>
        <dbReference type="Pfam" id="PF13458"/>
    </source>
</evidence>
<keyword evidence="8" id="KW-1185">Reference proteome</keyword>
<reference evidence="7 8" key="1">
    <citation type="journal article" date="2013" name="Antonie Van Leeuwenhoek">
        <title>Dongia rigui sp. nov., isolated from freshwater of a large wetland in Korea.</title>
        <authorList>
            <person name="Baik K.S."/>
            <person name="Hwang Y.M."/>
            <person name="Choi J.S."/>
            <person name="Kwon J."/>
            <person name="Seong C.N."/>
        </authorList>
    </citation>
    <scope>NUCLEOTIDE SEQUENCE [LARGE SCALE GENOMIC DNA]</scope>
    <source>
        <strain evidence="7 8">04SU4-P</strain>
    </source>
</reference>
<gene>
    <name evidence="7" type="ORF">SMD31_14125</name>
</gene>
<dbReference type="InterPro" id="IPR028081">
    <property type="entry name" value="Leu-bd"/>
</dbReference>
<sequence>MTVGRLFVASLMSSLLLAACAGPSGPTQAEIEAAAAKVNANAVAARAAAADDNRVVIGVAGPMTGDLQQYGLEMRRGAELAVADLNAAGGILGRKVVLEVADDHCGKQDAEDAAKELVQKGVVFVDGHFCSGSSIEGSDIYGPAEVLQITPSVTNGLVTDIAFQRHITTLLRVVGRDEMQGDFAADWLAKAHAGGPIVVLSDNSAYGQGIARHVRNRLEALGVRSMVGEFVQGQTSYANLIAKLKDLKPSAIYVAAYHDDIGRLTWSLRVAKIDVEIIGPDVLSNPEFWSFSQMRGSGVRFTNPAPAAERPEAADLVARFRADGRGEPTNETLNAYAAVQVFAAAAEATKGVDAKAIGAYLRQNSVKTVLGELSWDDKGDLTHADYIWYVWQDGLALRQ</sequence>
<evidence type="ECO:0000256" key="2">
    <source>
        <dbReference type="ARBA" id="ARBA00022448"/>
    </source>
</evidence>
<feature type="signal peptide" evidence="5">
    <location>
        <begin position="1"/>
        <end position="29"/>
    </location>
</feature>
<dbReference type="InterPro" id="IPR000709">
    <property type="entry name" value="Leu_Ile_Val-bd"/>
</dbReference>
<comment type="similarity">
    <text evidence="1">Belongs to the leucine-binding protein family.</text>
</comment>
<keyword evidence="3 5" id="KW-0732">Signal</keyword>
<dbReference type="Pfam" id="PF13458">
    <property type="entry name" value="Peripla_BP_6"/>
    <property type="match status" value="1"/>
</dbReference>
<comment type="caution">
    <text evidence="7">The sequence shown here is derived from an EMBL/GenBank/DDBJ whole genome shotgun (WGS) entry which is preliminary data.</text>
</comment>
<dbReference type="InterPro" id="IPR028082">
    <property type="entry name" value="Peripla_BP_I"/>
</dbReference>
<dbReference type="RefSeq" id="WP_320501543.1">
    <property type="nucleotide sequence ID" value="NZ_JAXCLX010000002.1"/>
</dbReference>
<dbReference type="EMBL" id="JAXCLX010000002">
    <property type="protein sequence ID" value="MDY0873076.1"/>
    <property type="molecule type" value="Genomic_DNA"/>
</dbReference>
<feature type="chain" id="PRO_5046905372" evidence="5">
    <location>
        <begin position="30"/>
        <end position="399"/>
    </location>
</feature>
<dbReference type="PANTHER" id="PTHR47151">
    <property type="entry name" value="LEU/ILE/VAL-BINDING ABC TRANSPORTER SUBUNIT"/>
    <property type="match status" value="1"/>
</dbReference>
<dbReference type="PROSITE" id="PS51257">
    <property type="entry name" value="PROKAR_LIPOPROTEIN"/>
    <property type="match status" value="1"/>
</dbReference>
<dbReference type="SUPFAM" id="SSF53822">
    <property type="entry name" value="Periplasmic binding protein-like I"/>
    <property type="match status" value="1"/>
</dbReference>
<organism evidence="7 8">
    <name type="scientific">Dongia rigui</name>
    <dbReference type="NCBI Taxonomy" id="940149"/>
    <lineage>
        <taxon>Bacteria</taxon>
        <taxon>Pseudomonadati</taxon>
        <taxon>Pseudomonadota</taxon>
        <taxon>Alphaproteobacteria</taxon>
        <taxon>Rhodospirillales</taxon>
        <taxon>Dongiaceae</taxon>
        <taxon>Dongia</taxon>
    </lineage>
</organism>
<dbReference type="PRINTS" id="PR00337">
    <property type="entry name" value="LEUILEVALBP"/>
</dbReference>
<keyword evidence="2" id="KW-0813">Transport</keyword>